<dbReference type="Proteomes" id="UP000828390">
    <property type="component" value="Unassembled WGS sequence"/>
</dbReference>
<dbReference type="AlphaFoldDB" id="A0A9D4MVZ3"/>
<accession>A0A9D4MVZ3</accession>
<name>A0A9D4MVZ3_DREPO</name>
<evidence type="ECO:0000313" key="1">
    <source>
        <dbReference type="EMBL" id="KAH3884838.1"/>
    </source>
</evidence>
<evidence type="ECO:0000313" key="2">
    <source>
        <dbReference type="Proteomes" id="UP000828390"/>
    </source>
</evidence>
<proteinExistence type="predicted"/>
<reference evidence="1" key="1">
    <citation type="journal article" date="2019" name="bioRxiv">
        <title>The Genome of the Zebra Mussel, Dreissena polymorpha: A Resource for Invasive Species Research.</title>
        <authorList>
            <person name="McCartney M.A."/>
            <person name="Auch B."/>
            <person name="Kono T."/>
            <person name="Mallez S."/>
            <person name="Zhang Y."/>
            <person name="Obille A."/>
            <person name="Becker A."/>
            <person name="Abrahante J.E."/>
            <person name="Garbe J."/>
            <person name="Badalamenti J.P."/>
            <person name="Herman A."/>
            <person name="Mangelson H."/>
            <person name="Liachko I."/>
            <person name="Sullivan S."/>
            <person name="Sone E.D."/>
            <person name="Koren S."/>
            <person name="Silverstein K.A.T."/>
            <person name="Beckman K.B."/>
            <person name="Gohl D.M."/>
        </authorList>
    </citation>
    <scope>NUCLEOTIDE SEQUENCE</scope>
    <source>
        <strain evidence="1">Duluth1</strain>
        <tissue evidence="1">Whole animal</tissue>
    </source>
</reference>
<dbReference type="EMBL" id="JAIWYP010000001">
    <property type="protein sequence ID" value="KAH3884838.1"/>
    <property type="molecule type" value="Genomic_DNA"/>
</dbReference>
<protein>
    <submittedName>
        <fullName evidence="1">Uncharacterized protein</fullName>
    </submittedName>
</protein>
<reference evidence="1" key="2">
    <citation type="submission" date="2020-11" db="EMBL/GenBank/DDBJ databases">
        <authorList>
            <person name="McCartney M.A."/>
            <person name="Auch B."/>
            <person name="Kono T."/>
            <person name="Mallez S."/>
            <person name="Becker A."/>
            <person name="Gohl D.M."/>
            <person name="Silverstein K.A.T."/>
            <person name="Koren S."/>
            <person name="Bechman K.B."/>
            <person name="Herman A."/>
            <person name="Abrahante J.E."/>
            <person name="Garbe J."/>
        </authorList>
    </citation>
    <scope>NUCLEOTIDE SEQUENCE</scope>
    <source>
        <strain evidence="1">Duluth1</strain>
        <tissue evidence="1">Whole animal</tissue>
    </source>
</reference>
<gene>
    <name evidence="1" type="ORF">DPMN_008823</name>
</gene>
<keyword evidence="2" id="KW-1185">Reference proteome</keyword>
<sequence>MVSDRVCENGRDALKHKDIVGVTAVGREGICEIKVVLWSRSDQKETRAMIKSEVRRAEENTRQ</sequence>
<comment type="caution">
    <text evidence="1">The sequence shown here is derived from an EMBL/GenBank/DDBJ whole genome shotgun (WGS) entry which is preliminary data.</text>
</comment>
<organism evidence="1 2">
    <name type="scientific">Dreissena polymorpha</name>
    <name type="common">Zebra mussel</name>
    <name type="synonym">Mytilus polymorpha</name>
    <dbReference type="NCBI Taxonomy" id="45954"/>
    <lineage>
        <taxon>Eukaryota</taxon>
        <taxon>Metazoa</taxon>
        <taxon>Spiralia</taxon>
        <taxon>Lophotrochozoa</taxon>
        <taxon>Mollusca</taxon>
        <taxon>Bivalvia</taxon>
        <taxon>Autobranchia</taxon>
        <taxon>Heteroconchia</taxon>
        <taxon>Euheterodonta</taxon>
        <taxon>Imparidentia</taxon>
        <taxon>Neoheterodontei</taxon>
        <taxon>Myida</taxon>
        <taxon>Dreissenoidea</taxon>
        <taxon>Dreissenidae</taxon>
        <taxon>Dreissena</taxon>
    </lineage>
</organism>